<name>A0ABC8SJU6_9AQUA</name>
<feature type="signal peptide" evidence="3">
    <location>
        <begin position="1"/>
        <end position="22"/>
    </location>
</feature>
<feature type="chain" id="PRO_5044887410" description="Transmembrane protein" evidence="3">
    <location>
        <begin position="23"/>
        <end position="115"/>
    </location>
</feature>
<keyword evidence="2" id="KW-1133">Transmembrane helix</keyword>
<evidence type="ECO:0000256" key="3">
    <source>
        <dbReference type="SAM" id="SignalP"/>
    </source>
</evidence>
<keyword evidence="2" id="KW-0472">Membrane</keyword>
<sequence length="115" mass="12735">MKTTVLAWLFIILCAQVLSSLAIEDFVTFRQDVNEVKGRSNLEGDGNDRDQKEAKHEIVYSTKVARARGSNGGANIVHQPRPNQRSDVSIPNSPTFFMSIATVCLSFGLVLVIHF</sequence>
<accession>A0ABC8SJU6</accession>
<feature type="transmembrane region" description="Helical" evidence="2">
    <location>
        <begin position="95"/>
        <end position="113"/>
    </location>
</feature>
<keyword evidence="3" id="KW-0732">Signal</keyword>
<comment type="caution">
    <text evidence="4">The sequence shown here is derived from an EMBL/GenBank/DDBJ whole genome shotgun (WGS) entry which is preliminary data.</text>
</comment>
<reference evidence="4 5" key="1">
    <citation type="submission" date="2024-02" db="EMBL/GenBank/DDBJ databases">
        <authorList>
            <person name="Vignale AGUSTIN F."/>
            <person name="Sosa J E."/>
            <person name="Modenutti C."/>
        </authorList>
    </citation>
    <scope>NUCLEOTIDE SEQUENCE [LARGE SCALE GENOMIC DNA]</scope>
</reference>
<evidence type="ECO:0000313" key="4">
    <source>
        <dbReference type="EMBL" id="CAK9157474.1"/>
    </source>
</evidence>
<keyword evidence="2" id="KW-0812">Transmembrane</keyword>
<evidence type="ECO:0000256" key="2">
    <source>
        <dbReference type="SAM" id="Phobius"/>
    </source>
</evidence>
<dbReference type="Proteomes" id="UP001642360">
    <property type="component" value="Unassembled WGS sequence"/>
</dbReference>
<feature type="region of interest" description="Disordered" evidence="1">
    <location>
        <begin position="69"/>
        <end position="88"/>
    </location>
</feature>
<dbReference type="AlphaFoldDB" id="A0ABC8SJU6"/>
<gene>
    <name evidence="4" type="ORF">ILEXP_LOCUS26032</name>
</gene>
<keyword evidence="5" id="KW-1185">Reference proteome</keyword>
<protein>
    <recommendedName>
        <fullName evidence="6">Transmembrane protein</fullName>
    </recommendedName>
</protein>
<evidence type="ECO:0000313" key="5">
    <source>
        <dbReference type="Proteomes" id="UP001642360"/>
    </source>
</evidence>
<evidence type="ECO:0000256" key="1">
    <source>
        <dbReference type="SAM" id="MobiDB-lite"/>
    </source>
</evidence>
<organism evidence="4 5">
    <name type="scientific">Ilex paraguariensis</name>
    <name type="common">yerba mate</name>
    <dbReference type="NCBI Taxonomy" id="185542"/>
    <lineage>
        <taxon>Eukaryota</taxon>
        <taxon>Viridiplantae</taxon>
        <taxon>Streptophyta</taxon>
        <taxon>Embryophyta</taxon>
        <taxon>Tracheophyta</taxon>
        <taxon>Spermatophyta</taxon>
        <taxon>Magnoliopsida</taxon>
        <taxon>eudicotyledons</taxon>
        <taxon>Gunneridae</taxon>
        <taxon>Pentapetalae</taxon>
        <taxon>asterids</taxon>
        <taxon>campanulids</taxon>
        <taxon>Aquifoliales</taxon>
        <taxon>Aquifoliaceae</taxon>
        <taxon>Ilex</taxon>
    </lineage>
</organism>
<evidence type="ECO:0008006" key="6">
    <source>
        <dbReference type="Google" id="ProtNLM"/>
    </source>
</evidence>
<dbReference type="EMBL" id="CAUOFW020003003">
    <property type="protein sequence ID" value="CAK9157474.1"/>
    <property type="molecule type" value="Genomic_DNA"/>
</dbReference>
<proteinExistence type="predicted"/>